<dbReference type="GO" id="GO:0015035">
    <property type="term" value="F:protein-disulfide reductase activity"/>
    <property type="evidence" value="ECO:0007669"/>
    <property type="project" value="UniProtKB-UniRule"/>
</dbReference>
<dbReference type="OrthoDB" id="9790390at2"/>
<accession>A0A1I3CD55</accession>
<evidence type="ECO:0000256" key="5">
    <source>
        <dbReference type="ARBA" id="ARBA00023284"/>
    </source>
</evidence>
<dbReference type="PROSITE" id="PS00194">
    <property type="entry name" value="THIOREDOXIN_1"/>
    <property type="match status" value="1"/>
</dbReference>
<dbReference type="RefSeq" id="WP_092890736.1">
    <property type="nucleotide sequence ID" value="NZ_FOOI01000032.1"/>
</dbReference>
<dbReference type="AlphaFoldDB" id="A0A1I3CD55"/>
<evidence type="ECO:0000256" key="1">
    <source>
        <dbReference type="ARBA" id="ARBA00008987"/>
    </source>
</evidence>
<evidence type="ECO:0000259" key="7">
    <source>
        <dbReference type="PROSITE" id="PS51352"/>
    </source>
</evidence>
<dbReference type="Proteomes" id="UP000199052">
    <property type="component" value="Unassembled WGS sequence"/>
</dbReference>
<proteinExistence type="inferred from homology"/>
<sequence length="154" mass="16867">MTTQTETNVVECAKCGRRNRVPATGDGEPRCGNCRAPLPWIVDADDETFADVADRSRLPVVVDLWATWCGPCRMVSPALEQVARDLAGRIKLVKVDVDKARLVSERFRVQAVPTLLVMRAGQVVSTQLGAVPAARLRTWVEEALAEDRPAGEQT</sequence>
<evidence type="ECO:0000256" key="2">
    <source>
        <dbReference type="ARBA" id="ARBA00022448"/>
    </source>
</evidence>
<dbReference type="Gene3D" id="2.30.30.380">
    <property type="entry name" value="Zn-finger domain of Sec23/24"/>
    <property type="match status" value="1"/>
</dbReference>
<keyword evidence="2" id="KW-0813">Transport</keyword>
<dbReference type="Proteomes" id="UP000533017">
    <property type="component" value="Unassembled WGS sequence"/>
</dbReference>
<dbReference type="PRINTS" id="PR00421">
    <property type="entry name" value="THIOREDOXIN"/>
</dbReference>
<reference evidence="9 10" key="1">
    <citation type="submission" date="2016-10" db="EMBL/GenBank/DDBJ databases">
        <authorList>
            <person name="de Groot N.N."/>
        </authorList>
    </citation>
    <scope>NUCLEOTIDE SEQUENCE [LARGE SCALE GENOMIC DNA]</scope>
    <source>
        <strain evidence="9 10">CPCC 202808</strain>
    </source>
</reference>
<dbReference type="Pfam" id="PF00085">
    <property type="entry name" value="Thioredoxin"/>
    <property type="match status" value="1"/>
</dbReference>
<dbReference type="CDD" id="cd02947">
    <property type="entry name" value="TRX_family"/>
    <property type="match status" value="1"/>
</dbReference>
<keyword evidence="4" id="KW-1015">Disulfide bond</keyword>
<dbReference type="STRING" id="504797.SAMN05421678_1322"/>
<keyword evidence="3" id="KW-0249">Electron transport</keyword>
<evidence type="ECO:0000256" key="4">
    <source>
        <dbReference type="ARBA" id="ARBA00023157"/>
    </source>
</evidence>
<dbReference type="InterPro" id="IPR005746">
    <property type="entry name" value="Thioredoxin"/>
</dbReference>
<protein>
    <recommendedName>
        <fullName evidence="6">Thioredoxin</fullName>
    </recommendedName>
</protein>
<dbReference type="EMBL" id="FOOI01000032">
    <property type="protein sequence ID" value="SFH72343.1"/>
    <property type="molecule type" value="Genomic_DNA"/>
</dbReference>
<dbReference type="PANTHER" id="PTHR45663">
    <property type="entry name" value="GEO12009P1"/>
    <property type="match status" value="1"/>
</dbReference>
<dbReference type="GO" id="GO:0005829">
    <property type="term" value="C:cytosol"/>
    <property type="evidence" value="ECO:0007669"/>
    <property type="project" value="TreeGrafter"/>
</dbReference>
<comment type="similarity">
    <text evidence="1">Belongs to the thioredoxin family.</text>
</comment>
<dbReference type="EMBL" id="JACBZA010000001">
    <property type="protein sequence ID" value="NYH83798.1"/>
    <property type="molecule type" value="Genomic_DNA"/>
</dbReference>
<dbReference type="InterPro" id="IPR036249">
    <property type="entry name" value="Thioredoxin-like_sf"/>
</dbReference>
<evidence type="ECO:0000313" key="11">
    <source>
        <dbReference type="Proteomes" id="UP000533017"/>
    </source>
</evidence>
<keyword evidence="11" id="KW-1185">Reference proteome</keyword>
<dbReference type="PANTHER" id="PTHR45663:SF11">
    <property type="entry name" value="GEO12009P1"/>
    <property type="match status" value="1"/>
</dbReference>
<dbReference type="PROSITE" id="PS51352">
    <property type="entry name" value="THIOREDOXIN_2"/>
    <property type="match status" value="1"/>
</dbReference>
<dbReference type="Gene3D" id="3.40.30.10">
    <property type="entry name" value="Glutaredoxin"/>
    <property type="match status" value="1"/>
</dbReference>
<dbReference type="SUPFAM" id="SSF52833">
    <property type="entry name" value="Thioredoxin-like"/>
    <property type="match status" value="1"/>
</dbReference>
<evidence type="ECO:0000313" key="9">
    <source>
        <dbReference type="EMBL" id="SFH72343.1"/>
    </source>
</evidence>
<dbReference type="NCBIfam" id="TIGR01068">
    <property type="entry name" value="thioredoxin"/>
    <property type="match status" value="1"/>
</dbReference>
<organism evidence="9 10">
    <name type="scientific">Actinopolymorpha cephalotaxi</name>
    <dbReference type="NCBI Taxonomy" id="504797"/>
    <lineage>
        <taxon>Bacteria</taxon>
        <taxon>Bacillati</taxon>
        <taxon>Actinomycetota</taxon>
        <taxon>Actinomycetes</taxon>
        <taxon>Propionibacteriales</taxon>
        <taxon>Actinopolymorphaceae</taxon>
        <taxon>Actinopolymorpha</taxon>
    </lineage>
</organism>
<reference evidence="8 11" key="2">
    <citation type="submission" date="2020-07" db="EMBL/GenBank/DDBJ databases">
        <title>Sequencing the genomes of 1000 actinobacteria strains.</title>
        <authorList>
            <person name="Klenk H.-P."/>
        </authorList>
    </citation>
    <scope>NUCLEOTIDE SEQUENCE [LARGE SCALE GENOMIC DNA]</scope>
    <source>
        <strain evidence="8 11">DSM 45117</strain>
    </source>
</reference>
<dbReference type="InterPro" id="IPR013766">
    <property type="entry name" value="Thioredoxin_domain"/>
</dbReference>
<evidence type="ECO:0000256" key="6">
    <source>
        <dbReference type="NCBIfam" id="TIGR01068"/>
    </source>
</evidence>
<feature type="domain" description="Thioredoxin" evidence="7">
    <location>
        <begin position="10"/>
        <end position="145"/>
    </location>
</feature>
<dbReference type="InterPro" id="IPR017937">
    <property type="entry name" value="Thioredoxin_CS"/>
</dbReference>
<evidence type="ECO:0000256" key="3">
    <source>
        <dbReference type="ARBA" id="ARBA00022982"/>
    </source>
</evidence>
<gene>
    <name evidence="8" type="ORF">FHR37_002649</name>
    <name evidence="9" type="ORF">SAMN05421678_1322</name>
</gene>
<dbReference type="FunFam" id="3.40.30.10:FF:000001">
    <property type="entry name" value="Thioredoxin"/>
    <property type="match status" value="1"/>
</dbReference>
<keyword evidence="5" id="KW-0676">Redox-active center</keyword>
<name>A0A1I3CD55_9ACTN</name>
<keyword evidence="8" id="KW-0560">Oxidoreductase</keyword>
<evidence type="ECO:0000313" key="10">
    <source>
        <dbReference type="Proteomes" id="UP000199052"/>
    </source>
</evidence>
<evidence type="ECO:0000313" key="8">
    <source>
        <dbReference type="EMBL" id="NYH83798.1"/>
    </source>
</evidence>
<dbReference type="GO" id="GO:0045454">
    <property type="term" value="P:cell redox homeostasis"/>
    <property type="evidence" value="ECO:0007669"/>
    <property type="project" value="TreeGrafter"/>
</dbReference>